<dbReference type="AlphaFoldDB" id="A0A9P4M3D9"/>
<feature type="region of interest" description="Disordered" evidence="1">
    <location>
        <begin position="77"/>
        <end position="101"/>
    </location>
</feature>
<dbReference type="EMBL" id="ML978711">
    <property type="protein sequence ID" value="KAF2091764.1"/>
    <property type="molecule type" value="Genomic_DNA"/>
</dbReference>
<protein>
    <submittedName>
        <fullName evidence="2">Uncharacterized protein</fullName>
    </submittedName>
</protein>
<dbReference type="Proteomes" id="UP000799776">
    <property type="component" value="Unassembled WGS sequence"/>
</dbReference>
<feature type="compositionally biased region" description="Acidic residues" evidence="1">
    <location>
        <begin position="85"/>
        <end position="99"/>
    </location>
</feature>
<reference evidence="2" key="1">
    <citation type="journal article" date="2020" name="Stud. Mycol.">
        <title>101 Dothideomycetes genomes: a test case for predicting lifestyles and emergence of pathogens.</title>
        <authorList>
            <person name="Haridas S."/>
            <person name="Albert R."/>
            <person name="Binder M."/>
            <person name="Bloem J."/>
            <person name="Labutti K."/>
            <person name="Salamov A."/>
            <person name="Andreopoulos B."/>
            <person name="Baker S."/>
            <person name="Barry K."/>
            <person name="Bills G."/>
            <person name="Bluhm B."/>
            <person name="Cannon C."/>
            <person name="Castanera R."/>
            <person name="Culley D."/>
            <person name="Daum C."/>
            <person name="Ezra D."/>
            <person name="Gonzalez J."/>
            <person name="Henrissat B."/>
            <person name="Kuo A."/>
            <person name="Liang C."/>
            <person name="Lipzen A."/>
            <person name="Lutzoni F."/>
            <person name="Magnuson J."/>
            <person name="Mondo S."/>
            <person name="Nolan M."/>
            <person name="Ohm R."/>
            <person name="Pangilinan J."/>
            <person name="Park H.-J."/>
            <person name="Ramirez L."/>
            <person name="Alfaro M."/>
            <person name="Sun H."/>
            <person name="Tritt A."/>
            <person name="Yoshinaga Y."/>
            <person name="Zwiers L.-H."/>
            <person name="Turgeon B."/>
            <person name="Goodwin S."/>
            <person name="Spatafora J."/>
            <person name="Crous P."/>
            <person name="Grigoriev I."/>
        </authorList>
    </citation>
    <scope>NUCLEOTIDE SEQUENCE</scope>
    <source>
        <strain evidence="2">CBS 121410</strain>
    </source>
</reference>
<feature type="region of interest" description="Disordered" evidence="1">
    <location>
        <begin position="427"/>
        <end position="449"/>
    </location>
</feature>
<sequence length="449" mass="51074">MASSVHWRSVHSRDSSMTSRSTNSDSDESYRAQRTMPTMASPRPGMAQYETCYGRVEGRSTDNYGSRYYGAKESTVSVDTYASTSDEEEEHEEDDDDCPPYEVPACRYETYPTEAIAATPRDFADLFPSTQRLSIRHDDATLDGNMNLRVDTEVDTRHGKQLLTLFHLRMHDLKSRDFSLRRYCRESGREVCHSIRKYHKPPSERPALQRSFSSALAAFRHIPERKESVVSNLRRQDSGYGSIQGEADNIRPRSARSKRAHLIPTNTIKLEFSNYAHVDVKRRGAKSHKKYEFEYWGANYAWKRVTRKQGAFKETSFHLVRSDSDQALAHIVPVPLTTTQAREEVAKGGWIPPCSMWISDHSLINGIADISDIVVASGLMALVDESIKSRFHSNESTQLHIPLSRNASFKMNMDYVGPKRLIDEVFHRTTRGSTSPRGPTPLRRTSVEA</sequence>
<name>A0A9P4M3D9_9PEZI</name>
<evidence type="ECO:0000313" key="2">
    <source>
        <dbReference type="EMBL" id="KAF2091764.1"/>
    </source>
</evidence>
<comment type="caution">
    <text evidence="2">The sequence shown here is derived from an EMBL/GenBank/DDBJ whole genome shotgun (WGS) entry which is preliminary data.</text>
</comment>
<proteinExistence type="predicted"/>
<organism evidence="2 3">
    <name type="scientific">Saccharata proteae CBS 121410</name>
    <dbReference type="NCBI Taxonomy" id="1314787"/>
    <lineage>
        <taxon>Eukaryota</taxon>
        <taxon>Fungi</taxon>
        <taxon>Dikarya</taxon>
        <taxon>Ascomycota</taxon>
        <taxon>Pezizomycotina</taxon>
        <taxon>Dothideomycetes</taxon>
        <taxon>Dothideomycetes incertae sedis</taxon>
        <taxon>Botryosphaeriales</taxon>
        <taxon>Saccharataceae</taxon>
        <taxon>Saccharata</taxon>
    </lineage>
</organism>
<keyword evidence="3" id="KW-1185">Reference proteome</keyword>
<gene>
    <name evidence="2" type="ORF">K490DRAFT_31498</name>
</gene>
<evidence type="ECO:0000256" key="1">
    <source>
        <dbReference type="SAM" id="MobiDB-lite"/>
    </source>
</evidence>
<evidence type="ECO:0000313" key="3">
    <source>
        <dbReference type="Proteomes" id="UP000799776"/>
    </source>
</evidence>
<feature type="region of interest" description="Disordered" evidence="1">
    <location>
        <begin position="1"/>
        <end position="46"/>
    </location>
</feature>
<feature type="compositionally biased region" description="Low complexity" evidence="1">
    <location>
        <begin position="15"/>
        <end position="24"/>
    </location>
</feature>
<dbReference type="OrthoDB" id="5317787at2759"/>
<accession>A0A9P4M3D9</accession>